<accession>A0A8W8NKT7</accession>
<feature type="region of interest" description="Disordered" evidence="1">
    <location>
        <begin position="122"/>
        <end position="150"/>
    </location>
</feature>
<keyword evidence="4" id="KW-1185">Reference proteome</keyword>
<sequence length="338" mass="37711">MNAQVTISGISQNSNECDNPGNSDRMQKSLRESDGQPDCFVTHGKRLHNSTFRPQPVTSLISLSQIQKNILSHSDRKRRRLQYDNAWNILEKGDARLSNHNKPSVTTKQLNTSYVFVGSVQETSREVKAPPTHSSGLTDDSSRYSGDTEDYKSRSKVCSMKKICKYVLWILIILGISAVVAISAINYQNSQAKKLTNSMKAQIEDNNEINKTLGIVLDKFDAIKKSIESMKSLVEETNNNVKSRNDLTKQRTPVYSGGGSVSDSSDSGGQCKHTTNDGCVKDCRLMCNGDYQSCETCEGYVSCNSEYLTKRKCSNTDIILFWDDKLKACEYRSSTCIV</sequence>
<keyword evidence="2" id="KW-0812">Transmembrane</keyword>
<evidence type="ECO:0000313" key="4">
    <source>
        <dbReference type="Proteomes" id="UP000005408"/>
    </source>
</evidence>
<feature type="region of interest" description="Disordered" evidence="1">
    <location>
        <begin position="1"/>
        <end position="38"/>
    </location>
</feature>
<feature type="compositionally biased region" description="Polar residues" evidence="1">
    <location>
        <begin position="1"/>
        <end position="24"/>
    </location>
</feature>
<keyword evidence="2" id="KW-1133">Transmembrane helix</keyword>
<feature type="compositionally biased region" description="Polar residues" evidence="1">
    <location>
        <begin position="132"/>
        <end position="145"/>
    </location>
</feature>
<evidence type="ECO:0000313" key="3">
    <source>
        <dbReference type="EnsemblMetazoa" id="G6267.1:cds"/>
    </source>
</evidence>
<protein>
    <submittedName>
        <fullName evidence="3">Uncharacterized protein</fullName>
    </submittedName>
</protein>
<evidence type="ECO:0000256" key="1">
    <source>
        <dbReference type="SAM" id="MobiDB-lite"/>
    </source>
</evidence>
<organism evidence="3 4">
    <name type="scientific">Magallana gigas</name>
    <name type="common">Pacific oyster</name>
    <name type="synonym">Crassostrea gigas</name>
    <dbReference type="NCBI Taxonomy" id="29159"/>
    <lineage>
        <taxon>Eukaryota</taxon>
        <taxon>Metazoa</taxon>
        <taxon>Spiralia</taxon>
        <taxon>Lophotrochozoa</taxon>
        <taxon>Mollusca</taxon>
        <taxon>Bivalvia</taxon>
        <taxon>Autobranchia</taxon>
        <taxon>Pteriomorphia</taxon>
        <taxon>Ostreida</taxon>
        <taxon>Ostreoidea</taxon>
        <taxon>Ostreidae</taxon>
        <taxon>Magallana</taxon>
    </lineage>
</organism>
<feature type="compositionally biased region" description="Basic and acidic residues" evidence="1">
    <location>
        <begin position="25"/>
        <end position="34"/>
    </location>
</feature>
<keyword evidence="2" id="KW-0472">Membrane</keyword>
<reference evidence="3" key="1">
    <citation type="submission" date="2022-08" db="UniProtKB">
        <authorList>
            <consortium name="EnsemblMetazoa"/>
        </authorList>
    </citation>
    <scope>IDENTIFICATION</scope>
    <source>
        <strain evidence="3">05x7-T-G4-1.051#20</strain>
    </source>
</reference>
<feature type="region of interest" description="Disordered" evidence="1">
    <location>
        <begin position="241"/>
        <end position="268"/>
    </location>
</feature>
<feature type="transmembrane region" description="Helical" evidence="2">
    <location>
        <begin position="166"/>
        <end position="187"/>
    </location>
</feature>
<dbReference type="AlphaFoldDB" id="A0A8W8NKT7"/>
<dbReference type="Proteomes" id="UP000005408">
    <property type="component" value="Unassembled WGS sequence"/>
</dbReference>
<dbReference type="OrthoDB" id="6159523at2759"/>
<evidence type="ECO:0000256" key="2">
    <source>
        <dbReference type="SAM" id="Phobius"/>
    </source>
</evidence>
<proteinExistence type="predicted"/>
<dbReference type="EnsemblMetazoa" id="G6267.1">
    <property type="protein sequence ID" value="G6267.1:cds"/>
    <property type="gene ID" value="G6267"/>
</dbReference>
<name>A0A8W8NKT7_MAGGI</name>